<dbReference type="FunFam" id="3.40.1440.60:FF:000001">
    <property type="entry name" value="Primosomal protein N"/>
    <property type="match status" value="1"/>
</dbReference>
<dbReference type="InterPro" id="IPR042115">
    <property type="entry name" value="PriA_3primeBD_sf"/>
</dbReference>
<sequence length="819" mass="94806">MVSMNYFVEVIVPLALDPTFTYAVSEAEYEFIQVGMRVAVPFGRSKVYTAVVIEKHNRIPQYYEAKEINEIIDLTPVVTEKQIALWKWIADYYMCTIGDVYKSAMPSQLLLESETLIQYNPTSKITPDELDDAEYLIYEALQVQSILKVEEIIAVLNRKKVFPVINSLLDKKVIFLQEEMVEKYKPKQIRYVKLAEQYLAENGLTDLMEIVSRSEKQREMILKYFQLQAVHKKPITVKQLVEESESTSAVVKTLIDKEIFEDYYLNQDRVIFGDASQDIIELSDEQSKALWEIGQSLETKDVTLLHGVTASGKTEIYIKLIEKYIAEGGQVLFLLPEIGLSTQLVMRLTSYFGNEVAVYNSKYSHNERLEVWDQVLNQSEKAKVIIGTRLSVFLPFQNLQLVVVDEEHEGNYKQHDPAPRYHGRDSAIILAKQHGAKVVLGSATPSLETYYNATQGKYGLVELTKRYTNVVLPEVVLVDVKDKYKRKQMTGHFSDYLIDEINMALSLEEQVILFQNRRGFSPVVECMTCGAVPECPHCDVSLTYHKYKNELRCHYCGFTLPMPKQCFRCHSVDLNTKGFGTEQVEEELKELYPNKRIARMDQDTTRGKYGFEKLVEAFQARQIDILVGTQMLAKGFDFDNVNLVGIMNADNSLYHPDFRAHERAYQMMTQVAGRAGRKEKKGKVVIQTFNPYHNIIQQVTTYDYMGMYKEQMYERYNFKYPPFYRLVKLTLRHKEFEKLKEASFWLYNNLKEQLGIPVLGPEEPAINRIRNQYIRVILIKIPQNVPLVKTKENVRRILKSFEAIGAYRSVKVVANVDFY</sequence>
<dbReference type="PROSITE" id="PS51194">
    <property type="entry name" value="HELICASE_CTER"/>
    <property type="match status" value="1"/>
</dbReference>
<dbReference type="PANTHER" id="PTHR30580:SF0">
    <property type="entry name" value="PRIMOSOMAL PROTEIN N"/>
    <property type="match status" value="1"/>
</dbReference>
<evidence type="ECO:0000259" key="13">
    <source>
        <dbReference type="PROSITE" id="PS51192"/>
    </source>
</evidence>
<dbReference type="GO" id="GO:0043138">
    <property type="term" value="F:3'-5' DNA helicase activity"/>
    <property type="evidence" value="ECO:0007669"/>
    <property type="project" value="UniProtKB-EC"/>
</dbReference>
<dbReference type="Pfam" id="PF00270">
    <property type="entry name" value="DEAD"/>
    <property type="match status" value="1"/>
</dbReference>
<evidence type="ECO:0000256" key="1">
    <source>
        <dbReference type="ARBA" id="ARBA00022515"/>
    </source>
</evidence>
<dbReference type="EMBL" id="FNYS01000009">
    <property type="protein sequence ID" value="SEJ01464.1"/>
    <property type="molecule type" value="Genomic_DNA"/>
</dbReference>
<feature type="binding site" evidence="12">
    <location>
        <position position="535"/>
    </location>
    <ligand>
        <name>Zn(2+)</name>
        <dbReference type="ChEBI" id="CHEBI:29105"/>
        <label>2</label>
    </ligand>
</feature>
<keyword evidence="5 12" id="KW-0378">Hydrolase</keyword>
<evidence type="ECO:0000256" key="7">
    <source>
        <dbReference type="ARBA" id="ARBA00022833"/>
    </source>
</evidence>
<keyword evidence="9 12" id="KW-0238">DNA-binding</keyword>
<keyword evidence="6 12" id="KW-0347">Helicase</keyword>
<comment type="subunit">
    <text evidence="12">Component of the replication restart primosome.</text>
</comment>
<dbReference type="InterPro" id="IPR001650">
    <property type="entry name" value="Helicase_C-like"/>
</dbReference>
<evidence type="ECO:0000256" key="12">
    <source>
        <dbReference type="HAMAP-Rule" id="MF_00983"/>
    </source>
</evidence>
<keyword evidence="3 12" id="KW-0479">Metal-binding</keyword>
<dbReference type="GO" id="GO:0003677">
    <property type="term" value="F:DNA binding"/>
    <property type="evidence" value="ECO:0007669"/>
    <property type="project" value="UniProtKB-UniRule"/>
</dbReference>
<comment type="cofactor">
    <cofactor evidence="12">
        <name>Zn(2+)</name>
        <dbReference type="ChEBI" id="CHEBI:29105"/>
    </cofactor>
    <text evidence="12">Binds 2 zinc ions per subunit.</text>
</comment>
<keyword evidence="1 12" id="KW-0639">Primosome</keyword>
<comment type="catalytic activity">
    <reaction evidence="11 12">
        <text>ATP + H2O = ADP + phosphate + H(+)</text>
        <dbReference type="Rhea" id="RHEA:13065"/>
        <dbReference type="ChEBI" id="CHEBI:15377"/>
        <dbReference type="ChEBI" id="CHEBI:15378"/>
        <dbReference type="ChEBI" id="CHEBI:30616"/>
        <dbReference type="ChEBI" id="CHEBI:43474"/>
        <dbReference type="ChEBI" id="CHEBI:456216"/>
        <dbReference type="EC" id="5.6.2.4"/>
    </reaction>
</comment>
<feature type="binding site" evidence="12">
    <location>
        <position position="526"/>
    </location>
    <ligand>
        <name>Zn(2+)</name>
        <dbReference type="ChEBI" id="CHEBI:29105"/>
        <label>1</label>
    </ligand>
</feature>
<keyword evidence="7 12" id="KW-0862">Zinc</keyword>
<dbReference type="EC" id="5.6.2.4" evidence="12"/>
<dbReference type="AlphaFoldDB" id="A0A1H6VER2"/>
<comment type="function">
    <text evidence="12">Initiates the restart of stalled replication forks, which reloads the replicative helicase on sites other than the origin of replication. Recognizes and binds to abandoned replication forks and remodels them to uncover a helicase loading site. Promotes assembly of the primosome at these replication forks.</text>
</comment>
<reference evidence="15 16" key="1">
    <citation type="submission" date="2016-10" db="EMBL/GenBank/DDBJ databases">
        <authorList>
            <person name="de Groot N.N."/>
        </authorList>
    </citation>
    <scope>NUCLEOTIDE SEQUENCE [LARGE SCALE GENOMIC DNA]</scope>
    <source>
        <strain evidence="15 16">DSM 23048</strain>
    </source>
</reference>
<dbReference type="GO" id="GO:0006270">
    <property type="term" value="P:DNA replication initiation"/>
    <property type="evidence" value="ECO:0007669"/>
    <property type="project" value="TreeGrafter"/>
</dbReference>
<feature type="domain" description="Helicase ATP-binding" evidence="13">
    <location>
        <begin position="294"/>
        <end position="463"/>
    </location>
</feature>
<feature type="binding site" evidence="12">
    <location>
        <position position="529"/>
    </location>
    <ligand>
        <name>Zn(2+)</name>
        <dbReference type="ChEBI" id="CHEBI:29105"/>
        <label>1</label>
    </ligand>
</feature>
<proteinExistence type="inferred from homology"/>
<evidence type="ECO:0000256" key="11">
    <source>
        <dbReference type="ARBA" id="ARBA00048988"/>
    </source>
</evidence>
<dbReference type="PROSITE" id="PS51192">
    <property type="entry name" value="HELICASE_ATP_BIND_1"/>
    <property type="match status" value="1"/>
</dbReference>
<dbReference type="GO" id="GO:0008270">
    <property type="term" value="F:zinc ion binding"/>
    <property type="evidence" value="ECO:0007669"/>
    <property type="project" value="UniProtKB-UniRule"/>
</dbReference>
<organism evidence="15 16">
    <name type="scientific">Myroides marinus</name>
    <dbReference type="NCBI Taxonomy" id="703342"/>
    <lineage>
        <taxon>Bacteria</taxon>
        <taxon>Pseudomonadati</taxon>
        <taxon>Bacteroidota</taxon>
        <taxon>Flavobacteriia</taxon>
        <taxon>Flavobacteriales</taxon>
        <taxon>Flavobacteriaceae</taxon>
        <taxon>Myroides</taxon>
    </lineage>
</organism>
<evidence type="ECO:0000256" key="2">
    <source>
        <dbReference type="ARBA" id="ARBA00022705"/>
    </source>
</evidence>
<protein>
    <recommendedName>
        <fullName evidence="12">Replication restart protein PriA</fullName>
    </recommendedName>
    <alternativeName>
        <fullName evidence="12">ATP-dependent DNA helicase PriA</fullName>
        <ecNumber evidence="12">5.6.2.4</ecNumber>
    </alternativeName>
    <alternativeName>
        <fullName evidence="12">DNA 3'-5' helicase PriA</fullName>
    </alternativeName>
</protein>
<dbReference type="SMART" id="SM00487">
    <property type="entry name" value="DEXDc"/>
    <property type="match status" value="1"/>
</dbReference>
<evidence type="ECO:0000256" key="10">
    <source>
        <dbReference type="ARBA" id="ARBA00023235"/>
    </source>
</evidence>
<evidence type="ECO:0000313" key="16">
    <source>
        <dbReference type="Proteomes" id="UP000183077"/>
    </source>
</evidence>
<gene>
    <name evidence="12" type="primary">priA</name>
    <name evidence="15" type="ORF">SAMN04488018_10973</name>
</gene>
<dbReference type="GO" id="GO:0005524">
    <property type="term" value="F:ATP binding"/>
    <property type="evidence" value="ECO:0007669"/>
    <property type="project" value="UniProtKB-UniRule"/>
</dbReference>
<dbReference type="SUPFAM" id="SSF52540">
    <property type="entry name" value="P-loop containing nucleoside triphosphate hydrolases"/>
    <property type="match status" value="1"/>
</dbReference>
<dbReference type="Gene3D" id="3.40.50.300">
    <property type="entry name" value="P-loop containing nucleotide triphosphate hydrolases"/>
    <property type="match status" value="2"/>
</dbReference>
<feature type="domain" description="Helicase C-terminal" evidence="14">
    <location>
        <begin position="539"/>
        <end position="735"/>
    </location>
</feature>
<dbReference type="Proteomes" id="UP000183077">
    <property type="component" value="Unassembled WGS sequence"/>
</dbReference>
<evidence type="ECO:0000259" key="14">
    <source>
        <dbReference type="PROSITE" id="PS51194"/>
    </source>
</evidence>
<comment type="similarity">
    <text evidence="12">Belongs to the helicase family. PriA subfamily.</text>
</comment>
<feature type="binding site" evidence="12">
    <location>
        <position position="538"/>
    </location>
    <ligand>
        <name>Zn(2+)</name>
        <dbReference type="ChEBI" id="CHEBI:29105"/>
        <label>2</label>
    </ligand>
</feature>
<dbReference type="InterPro" id="IPR005259">
    <property type="entry name" value="PriA"/>
</dbReference>
<dbReference type="InterPro" id="IPR027417">
    <property type="entry name" value="P-loop_NTPase"/>
</dbReference>
<evidence type="ECO:0000256" key="9">
    <source>
        <dbReference type="ARBA" id="ARBA00023125"/>
    </source>
</evidence>
<dbReference type="InterPro" id="IPR040498">
    <property type="entry name" value="PriA_CRR"/>
</dbReference>
<feature type="binding site" evidence="12">
    <location>
        <position position="556"/>
    </location>
    <ligand>
        <name>Zn(2+)</name>
        <dbReference type="ChEBI" id="CHEBI:29105"/>
        <label>2</label>
    </ligand>
</feature>
<dbReference type="CDD" id="cd17929">
    <property type="entry name" value="DEXHc_priA"/>
    <property type="match status" value="1"/>
</dbReference>
<dbReference type="HAMAP" id="MF_00983">
    <property type="entry name" value="PriA"/>
    <property type="match status" value="1"/>
</dbReference>
<evidence type="ECO:0000256" key="3">
    <source>
        <dbReference type="ARBA" id="ARBA00022723"/>
    </source>
</evidence>
<comment type="catalytic activity">
    <reaction evidence="12">
        <text>Couples ATP hydrolysis with the unwinding of duplex DNA by translocating in the 3'-5' direction.</text>
        <dbReference type="EC" id="5.6.2.4"/>
    </reaction>
</comment>
<feature type="binding site" evidence="12">
    <location>
        <position position="569"/>
    </location>
    <ligand>
        <name>Zn(2+)</name>
        <dbReference type="ChEBI" id="CHEBI:29105"/>
        <label>1</label>
    </ligand>
</feature>
<dbReference type="Pfam" id="PF17764">
    <property type="entry name" value="PriA_3primeBD"/>
    <property type="match status" value="1"/>
</dbReference>
<dbReference type="Pfam" id="PF18319">
    <property type="entry name" value="Zn_ribbon_PriA"/>
    <property type="match status" value="1"/>
</dbReference>
<dbReference type="InterPro" id="IPR041222">
    <property type="entry name" value="PriA_3primeBD"/>
</dbReference>
<evidence type="ECO:0000256" key="8">
    <source>
        <dbReference type="ARBA" id="ARBA00022840"/>
    </source>
</evidence>
<dbReference type="GO" id="GO:0006302">
    <property type="term" value="P:double-strand break repair"/>
    <property type="evidence" value="ECO:0007669"/>
    <property type="project" value="InterPro"/>
</dbReference>
<dbReference type="InterPro" id="IPR014001">
    <property type="entry name" value="Helicase_ATP-bd"/>
</dbReference>
<evidence type="ECO:0000256" key="4">
    <source>
        <dbReference type="ARBA" id="ARBA00022741"/>
    </source>
</evidence>
<dbReference type="FunFam" id="3.40.50.300:FF:000489">
    <property type="entry name" value="Primosome assembly protein PriA"/>
    <property type="match status" value="1"/>
</dbReference>
<dbReference type="Gene3D" id="3.40.1440.60">
    <property type="entry name" value="PriA, 3(prime) DNA-binding domain"/>
    <property type="match status" value="1"/>
</dbReference>
<feature type="binding site" evidence="12">
    <location>
        <position position="553"/>
    </location>
    <ligand>
        <name>Zn(2+)</name>
        <dbReference type="ChEBI" id="CHEBI:29105"/>
        <label>2</label>
    </ligand>
</feature>
<dbReference type="Pfam" id="PF00271">
    <property type="entry name" value="Helicase_C"/>
    <property type="match status" value="1"/>
</dbReference>
<dbReference type="PANTHER" id="PTHR30580">
    <property type="entry name" value="PRIMOSOMAL PROTEIN N"/>
    <property type="match status" value="1"/>
</dbReference>
<evidence type="ECO:0000256" key="6">
    <source>
        <dbReference type="ARBA" id="ARBA00022806"/>
    </source>
</evidence>
<dbReference type="SMART" id="SM00490">
    <property type="entry name" value="HELICc"/>
    <property type="match status" value="1"/>
</dbReference>
<name>A0A1H6VER2_9FLAO</name>
<evidence type="ECO:0000313" key="15">
    <source>
        <dbReference type="EMBL" id="SEJ01464.1"/>
    </source>
</evidence>
<dbReference type="GO" id="GO:1990077">
    <property type="term" value="C:primosome complex"/>
    <property type="evidence" value="ECO:0007669"/>
    <property type="project" value="UniProtKB-UniRule"/>
</dbReference>
<evidence type="ECO:0000256" key="5">
    <source>
        <dbReference type="ARBA" id="ARBA00022801"/>
    </source>
</evidence>
<keyword evidence="2 12" id="KW-0235">DNA replication</keyword>
<dbReference type="Pfam" id="PF18074">
    <property type="entry name" value="PriA_C"/>
    <property type="match status" value="1"/>
</dbReference>
<dbReference type="NCBIfam" id="TIGR00595">
    <property type="entry name" value="priA"/>
    <property type="match status" value="1"/>
</dbReference>
<keyword evidence="8 12" id="KW-0067">ATP-binding</keyword>
<accession>A0A1H6VER2</accession>
<keyword evidence="10 12" id="KW-0413">Isomerase</keyword>
<feature type="binding site" evidence="12">
    <location>
        <position position="566"/>
    </location>
    <ligand>
        <name>Zn(2+)</name>
        <dbReference type="ChEBI" id="CHEBI:29105"/>
        <label>1</label>
    </ligand>
</feature>
<dbReference type="GO" id="GO:0006310">
    <property type="term" value="P:DNA recombination"/>
    <property type="evidence" value="ECO:0007669"/>
    <property type="project" value="InterPro"/>
</dbReference>
<keyword evidence="4 12" id="KW-0547">Nucleotide-binding</keyword>
<dbReference type="InterPro" id="IPR011545">
    <property type="entry name" value="DEAD/DEAH_box_helicase_dom"/>
</dbReference>
<dbReference type="GO" id="GO:0006269">
    <property type="term" value="P:DNA replication, synthesis of primer"/>
    <property type="evidence" value="ECO:0007669"/>
    <property type="project" value="UniProtKB-KW"/>
</dbReference>
<dbReference type="CDD" id="cd18804">
    <property type="entry name" value="SF2_C_priA"/>
    <property type="match status" value="1"/>
</dbReference>
<dbReference type="InterPro" id="IPR041236">
    <property type="entry name" value="PriA_C"/>
</dbReference>
<dbReference type="GO" id="GO:0016887">
    <property type="term" value="F:ATP hydrolysis activity"/>
    <property type="evidence" value="ECO:0007669"/>
    <property type="project" value="RHEA"/>
</dbReference>